<keyword evidence="2" id="KW-0812">Transmembrane</keyword>
<name>A0A917WKN2_9ACTN</name>
<feature type="transmembrane region" description="Helical" evidence="2">
    <location>
        <begin position="352"/>
        <end position="376"/>
    </location>
</feature>
<feature type="transmembrane region" description="Helical" evidence="2">
    <location>
        <begin position="230"/>
        <end position="253"/>
    </location>
</feature>
<feature type="transmembrane region" description="Helical" evidence="2">
    <location>
        <begin position="132"/>
        <end position="153"/>
    </location>
</feature>
<feature type="transmembrane region" description="Helical" evidence="2">
    <location>
        <begin position="265"/>
        <end position="289"/>
    </location>
</feature>
<feature type="transmembrane region" description="Helical" evidence="2">
    <location>
        <begin position="159"/>
        <end position="179"/>
    </location>
</feature>
<dbReference type="InterPro" id="IPR025291">
    <property type="entry name" value="DUF4153"/>
</dbReference>
<keyword evidence="2" id="KW-1133">Transmembrane helix</keyword>
<reference evidence="3" key="2">
    <citation type="submission" date="2020-09" db="EMBL/GenBank/DDBJ databases">
        <authorList>
            <person name="Sun Q."/>
            <person name="Ohkuma M."/>
        </authorList>
    </citation>
    <scope>NUCLEOTIDE SEQUENCE</scope>
    <source>
        <strain evidence="3">JCM 19831</strain>
    </source>
</reference>
<evidence type="ECO:0000256" key="2">
    <source>
        <dbReference type="SAM" id="Phobius"/>
    </source>
</evidence>
<keyword evidence="4" id="KW-1185">Reference proteome</keyword>
<gene>
    <name evidence="3" type="ORF">GCM10007977_010060</name>
</gene>
<reference evidence="3" key="1">
    <citation type="journal article" date="2014" name="Int. J. Syst. Evol. Microbiol.">
        <title>Complete genome sequence of Corynebacterium casei LMG S-19264T (=DSM 44701T), isolated from a smear-ripened cheese.</title>
        <authorList>
            <consortium name="US DOE Joint Genome Institute (JGI-PGF)"/>
            <person name="Walter F."/>
            <person name="Albersmeier A."/>
            <person name="Kalinowski J."/>
            <person name="Ruckert C."/>
        </authorList>
    </citation>
    <scope>NUCLEOTIDE SEQUENCE</scope>
    <source>
        <strain evidence="3">JCM 19831</strain>
    </source>
</reference>
<feature type="compositionally biased region" description="Pro residues" evidence="1">
    <location>
        <begin position="42"/>
        <end position="59"/>
    </location>
</feature>
<feature type="transmembrane region" description="Helical" evidence="2">
    <location>
        <begin position="465"/>
        <end position="485"/>
    </location>
</feature>
<feature type="transmembrane region" description="Helical" evidence="2">
    <location>
        <begin position="309"/>
        <end position="331"/>
    </location>
</feature>
<accession>A0A917WKN2</accession>
<evidence type="ECO:0000256" key="1">
    <source>
        <dbReference type="SAM" id="MobiDB-lite"/>
    </source>
</evidence>
<feature type="region of interest" description="Disordered" evidence="1">
    <location>
        <begin position="1"/>
        <end position="83"/>
    </location>
</feature>
<feature type="transmembrane region" description="Helical" evidence="2">
    <location>
        <begin position="427"/>
        <end position="445"/>
    </location>
</feature>
<dbReference type="AlphaFoldDB" id="A0A917WKN2"/>
<feature type="transmembrane region" description="Helical" evidence="2">
    <location>
        <begin position="191"/>
        <end position="224"/>
    </location>
</feature>
<keyword evidence="2" id="KW-0472">Membrane</keyword>
<feature type="transmembrane region" description="Helical" evidence="2">
    <location>
        <begin position="492"/>
        <end position="511"/>
    </location>
</feature>
<dbReference type="Pfam" id="PF13687">
    <property type="entry name" value="DUF4153"/>
    <property type="match status" value="1"/>
</dbReference>
<dbReference type="Proteomes" id="UP000642070">
    <property type="component" value="Unassembled WGS sequence"/>
</dbReference>
<protein>
    <recommendedName>
        <fullName evidence="5">DUF4173 domain-containing protein</fullName>
    </recommendedName>
</protein>
<evidence type="ECO:0000313" key="3">
    <source>
        <dbReference type="EMBL" id="GGM10937.1"/>
    </source>
</evidence>
<feature type="transmembrane region" description="Helical" evidence="2">
    <location>
        <begin position="396"/>
        <end position="415"/>
    </location>
</feature>
<feature type="compositionally biased region" description="Low complexity" evidence="1">
    <location>
        <begin position="1"/>
        <end position="17"/>
    </location>
</feature>
<proteinExistence type="predicted"/>
<evidence type="ECO:0008006" key="5">
    <source>
        <dbReference type="Google" id="ProtNLM"/>
    </source>
</evidence>
<organism evidence="3 4">
    <name type="scientific">Dactylosporangium sucinum</name>
    <dbReference type="NCBI Taxonomy" id="1424081"/>
    <lineage>
        <taxon>Bacteria</taxon>
        <taxon>Bacillati</taxon>
        <taxon>Actinomycetota</taxon>
        <taxon>Actinomycetes</taxon>
        <taxon>Micromonosporales</taxon>
        <taxon>Micromonosporaceae</taxon>
        <taxon>Dactylosporangium</taxon>
    </lineage>
</organism>
<dbReference type="EMBL" id="BMPI01000004">
    <property type="protein sequence ID" value="GGM10937.1"/>
    <property type="molecule type" value="Genomic_DNA"/>
</dbReference>
<sequence length="601" mass="63359">MPAAETPDETPAPAESPATPPSRADPTETGGAGNPRDTEPPGAAPRPAAPSAIPTPRPAAPATGPSADSRAGGGGGVAVAIKVPPKPPQAGWAGPAPTPVSPMVIPALMRPVPLGPPSPTLFQRRWPRRTPAAATAALAGGLVTAIVAAAAVPLDRPGLGWPIAGLAMLVSLGVVLWKGGTGRVESFAWCAAALALLSVGAFRAAGWLFFLCLMAAFGCVALAVGRGRRVPALFIALINVPLAGFRALPWVAAGMSRLKGTGNNVVRLAASAGLGVLLLVVFGALFASADVAFDRIVDQVVPEFSAGTVVRWIFVGTVAAWLLFGAAYLVDSPSAVGDREPGEPRTVRRVEWLVPVGALLVMFVAFVAVQLTVLYGDRGYVMKTVGLTFAEYARKGFWQLLVVTLLTLVVMAVTVRKAPRGTVTDRILLRVVLGLLAACTLVIVGSAVKRMDVYEEAYGYTRLRVFVTAFELWLGALFVLVMIGGLARRARWLPRVAVALWVVTLLGLAGLNPDRFIAAGNVQRVAANNADVWYLSTLSADAVPELRKLPAGARECALSAISRDLYYDRDDWRGWNLAREQAREVAPRPVDVGDYPCYRRY</sequence>
<evidence type="ECO:0000313" key="4">
    <source>
        <dbReference type="Proteomes" id="UP000642070"/>
    </source>
</evidence>
<comment type="caution">
    <text evidence="3">The sequence shown here is derived from an EMBL/GenBank/DDBJ whole genome shotgun (WGS) entry which is preliminary data.</text>
</comment>